<dbReference type="Pfam" id="PF04547">
    <property type="entry name" value="Anoctamin"/>
    <property type="match status" value="1"/>
</dbReference>
<keyword evidence="9" id="KW-1185">Reference proteome</keyword>
<evidence type="ECO:0000313" key="8">
    <source>
        <dbReference type="EMBL" id="OTA07659.1"/>
    </source>
</evidence>
<feature type="transmembrane region" description="Helical" evidence="5">
    <location>
        <begin position="291"/>
        <end position="309"/>
    </location>
</feature>
<feature type="transmembrane region" description="Helical" evidence="5">
    <location>
        <begin position="377"/>
        <end position="398"/>
    </location>
</feature>
<name>A0A2H2ZLR8_TRIPA</name>
<reference evidence="8 9" key="1">
    <citation type="journal article" date="2015" name="Genome Announc.">
        <title>Genome sequence and annotation of Trichoderma parareesei, the ancestor of the cellulase producer Trichoderma reesei.</title>
        <authorList>
            <person name="Yang D."/>
            <person name="Pomraning K."/>
            <person name="Kopchinskiy A."/>
            <person name="Karimi Aghcheh R."/>
            <person name="Atanasova L."/>
            <person name="Chenthamara K."/>
            <person name="Baker S.E."/>
            <person name="Zhang R."/>
            <person name="Shen Q."/>
            <person name="Freitag M."/>
            <person name="Kubicek C.P."/>
            <person name="Druzhinina I.S."/>
        </authorList>
    </citation>
    <scope>NUCLEOTIDE SEQUENCE [LARGE SCALE GENOMIC DNA]</scope>
    <source>
        <strain evidence="8 9">CBS 125925</strain>
    </source>
</reference>
<dbReference type="AlphaFoldDB" id="A0A2H2ZLR8"/>
<evidence type="ECO:0000256" key="1">
    <source>
        <dbReference type="ARBA" id="ARBA00004141"/>
    </source>
</evidence>
<keyword evidence="3 5" id="KW-1133">Transmembrane helix</keyword>
<protein>
    <submittedName>
        <fullName evidence="8">Uncharacterized protein</fullName>
    </submittedName>
</protein>
<feature type="transmembrane region" description="Helical" evidence="5">
    <location>
        <begin position="220"/>
        <end position="237"/>
    </location>
</feature>
<dbReference type="InterPro" id="IPR007632">
    <property type="entry name" value="Anoctamin"/>
</dbReference>
<dbReference type="OrthoDB" id="296386at2759"/>
<dbReference type="PANTHER" id="PTHR12308:SF73">
    <property type="entry name" value="ANOCTAMIN"/>
    <property type="match status" value="1"/>
</dbReference>
<evidence type="ECO:0000259" key="7">
    <source>
        <dbReference type="Pfam" id="PF20877"/>
    </source>
</evidence>
<dbReference type="Proteomes" id="UP000219286">
    <property type="component" value="Unassembled WGS sequence"/>
</dbReference>
<comment type="caution">
    <text evidence="8">The sequence shown here is derived from an EMBL/GenBank/DDBJ whole genome shotgun (WGS) entry which is preliminary data.</text>
</comment>
<dbReference type="PANTHER" id="PTHR12308">
    <property type="entry name" value="ANOCTAMIN"/>
    <property type="match status" value="1"/>
</dbReference>
<feature type="transmembrane region" description="Helical" evidence="5">
    <location>
        <begin position="597"/>
        <end position="617"/>
    </location>
</feature>
<dbReference type="InterPro" id="IPR049452">
    <property type="entry name" value="Anoctamin_TM"/>
</dbReference>
<evidence type="ECO:0000256" key="5">
    <source>
        <dbReference type="SAM" id="Phobius"/>
    </source>
</evidence>
<organism evidence="8 9">
    <name type="scientific">Trichoderma parareesei</name>
    <name type="common">Filamentous fungus</name>
    <dbReference type="NCBI Taxonomy" id="858221"/>
    <lineage>
        <taxon>Eukaryota</taxon>
        <taxon>Fungi</taxon>
        <taxon>Dikarya</taxon>
        <taxon>Ascomycota</taxon>
        <taxon>Pezizomycotina</taxon>
        <taxon>Sordariomycetes</taxon>
        <taxon>Hypocreomycetidae</taxon>
        <taxon>Hypocreales</taxon>
        <taxon>Hypocreaceae</taxon>
        <taxon>Trichoderma</taxon>
    </lineage>
</organism>
<dbReference type="InterPro" id="IPR049456">
    <property type="entry name" value="Anoctamin_N_fung"/>
</dbReference>
<keyword evidence="2 5" id="KW-0812">Transmembrane</keyword>
<dbReference type="Pfam" id="PF20877">
    <property type="entry name" value="Anoctamin_N"/>
    <property type="match status" value="1"/>
</dbReference>
<dbReference type="GO" id="GO:0032541">
    <property type="term" value="C:cortical endoplasmic reticulum"/>
    <property type="evidence" value="ECO:0007669"/>
    <property type="project" value="TreeGrafter"/>
</dbReference>
<gene>
    <name evidence="8" type="ORF">A9Z42_0085660</name>
</gene>
<dbReference type="GO" id="GO:0005254">
    <property type="term" value="F:chloride channel activity"/>
    <property type="evidence" value="ECO:0007669"/>
    <property type="project" value="TreeGrafter"/>
</dbReference>
<feature type="transmembrane region" description="Helical" evidence="5">
    <location>
        <begin position="561"/>
        <end position="585"/>
    </location>
</feature>
<feature type="transmembrane region" description="Helical" evidence="5">
    <location>
        <begin position="329"/>
        <end position="352"/>
    </location>
</feature>
<comment type="subcellular location">
    <subcellularLocation>
        <location evidence="1">Membrane</location>
        <topology evidence="1">Multi-pass membrane protein</topology>
    </subcellularLocation>
</comment>
<evidence type="ECO:0000256" key="3">
    <source>
        <dbReference type="ARBA" id="ARBA00022989"/>
    </source>
</evidence>
<feature type="domain" description="Anoctamin alpha-beta plait" evidence="7">
    <location>
        <begin position="21"/>
        <end position="146"/>
    </location>
</feature>
<evidence type="ECO:0000256" key="2">
    <source>
        <dbReference type="ARBA" id="ARBA00022692"/>
    </source>
</evidence>
<feature type="transmembrane region" description="Helical" evidence="5">
    <location>
        <begin position="514"/>
        <end position="537"/>
    </location>
</feature>
<evidence type="ECO:0000259" key="6">
    <source>
        <dbReference type="Pfam" id="PF04547"/>
    </source>
</evidence>
<feature type="domain" description="Anoctamin transmembrane" evidence="6">
    <location>
        <begin position="179"/>
        <end position="639"/>
    </location>
</feature>
<accession>A0A2H2ZLR8</accession>
<keyword evidence="4 5" id="KW-0472">Membrane</keyword>
<evidence type="ECO:0000256" key="4">
    <source>
        <dbReference type="ARBA" id="ARBA00023136"/>
    </source>
</evidence>
<sequence>MSSLRGLYGKGDEQGGEGNFGVDYVIHYRIPPKEKAKAEAAFVQLIEALTNIGLTTAVRNGEKDSLLVFTRLASNDLLAQQAYSSRLQDWLQGVRISGPGNDIAKAIQDEPVTEAERLRLVYLLITNSRNEGGAGITPGQWQWKYVEAIFPLHDNAFNKEWLHKWGKKYVLEQSDLDEIRDRFGEGVAFYFAFLMDYLRFQIFPAAVGFAAWMLMGQFSTFYAICSCLWSVVFFEYWKRKEADLAVTWGVRGVSKIQHHRPEFKWEFEMEDSVTGEPVKVYPPAKRLQTQLLQIPFALICIIVLGGLVATVNSLEIYINEVYGGPGQKYLGFLPTILLVVLTPTFSTILMTAAKRLTDMENYDTLDAHHAALVQKQFVLNFMTSYMALIFTAFVYIPFGHVLHPLLNFWGKTAQTLTMSEKPMTTDQFESNPQRIANQMYFTTVTAQIINFLTEVVVPYVKHKATVKAKELSDKDAVKNNDQPDEVDFLKRVRNQAGLEDYDVTADYREMIMQFGYLSLFSVSWPLTACFFLINNWIELRSDALKIIIGCRRPIPWRADSIGPWLTALGFLSWLGSITSAAIVYLCSGDRQAGSGSYITAGGALLSILLAEHLYFAAQLAVRTVMGKVESPGLQRERKERFQLKKKLLEETVGHVSSEKATVAVPGAEKTEQITRETLEEEARLASLHGHGTPEERFWQRQRGMQDTILVGRKLIEEQTSGRS</sequence>
<dbReference type="EMBL" id="LFMI01000788">
    <property type="protein sequence ID" value="OTA07659.1"/>
    <property type="molecule type" value="Genomic_DNA"/>
</dbReference>
<proteinExistence type="predicted"/>
<dbReference type="GO" id="GO:0016020">
    <property type="term" value="C:membrane"/>
    <property type="evidence" value="ECO:0007669"/>
    <property type="project" value="UniProtKB-SubCell"/>
</dbReference>
<evidence type="ECO:0000313" key="9">
    <source>
        <dbReference type="Proteomes" id="UP000219286"/>
    </source>
</evidence>